<evidence type="ECO:0000313" key="2">
    <source>
        <dbReference type="EMBL" id="APJ03878.1"/>
    </source>
</evidence>
<protein>
    <submittedName>
        <fullName evidence="2">Uncharacterized protein</fullName>
    </submittedName>
</protein>
<name>A0A1L4D111_9BACT</name>
<evidence type="ECO:0000256" key="1">
    <source>
        <dbReference type="SAM" id="MobiDB-lite"/>
    </source>
</evidence>
<gene>
    <name evidence="2" type="ORF">AXG55_08145</name>
</gene>
<accession>A0A1L4D111</accession>
<evidence type="ECO:0000313" key="3">
    <source>
        <dbReference type="Proteomes" id="UP000184731"/>
    </source>
</evidence>
<keyword evidence="3" id="KW-1185">Reference proteome</keyword>
<sequence length="60" mass="7326">MRYLKRCQKFAQRKQSKSKKYHSFPKAKQERKLHVKVANIRQDYLHKESTKLVKNILLLL</sequence>
<proteinExistence type="predicted"/>
<reference evidence="2 3" key="1">
    <citation type="submission" date="2016-10" db="EMBL/GenBank/DDBJ databases">
        <title>Silvanigrella aquatica sp. nov., isolated from a freshwater lake located in the Black Forest, Germany, description of Silvanigrellaceae fam. nov., Silvanigrellales ord. nov., reclassification of the order Bdellovibrionales in the class Oligoflexia, reclassification of the families Bacteriovoracaceae and Halobacteriovoraceae in the new order Bacteriovoracales ord. nov., and reclassification of the family Pseudobacteriovoracaceae in the order Oligoflexiales.</title>
        <authorList>
            <person name="Hahn M.W."/>
            <person name="Schmidt J."/>
            <person name="Koll U."/>
            <person name="Rohde M."/>
            <person name="Verbag S."/>
            <person name="Pitt A."/>
            <person name="Nakai R."/>
            <person name="Naganuma T."/>
            <person name="Lang E."/>
        </authorList>
    </citation>
    <scope>NUCLEOTIDE SEQUENCE [LARGE SCALE GENOMIC DNA]</scope>
    <source>
        <strain evidence="2 3">MWH-Nonnen-W8red</strain>
    </source>
</reference>
<feature type="compositionally biased region" description="Basic residues" evidence="1">
    <location>
        <begin position="9"/>
        <end position="26"/>
    </location>
</feature>
<dbReference type="KEGG" id="saqi:AXG55_08145"/>
<dbReference type="EMBL" id="CP017834">
    <property type="protein sequence ID" value="APJ03878.1"/>
    <property type="molecule type" value="Genomic_DNA"/>
</dbReference>
<dbReference type="AlphaFoldDB" id="A0A1L4D111"/>
<feature type="region of interest" description="Disordered" evidence="1">
    <location>
        <begin position="9"/>
        <end position="28"/>
    </location>
</feature>
<organism evidence="2 3">
    <name type="scientific">Silvanigrella aquatica</name>
    <dbReference type="NCBI Taxonomy" id="1915309"/>
    <lineage>
        <taxon>Bacteria</taxon>
        <taxon>Pseudomonadati</taxon>
        <taxon>Bdellovibrionota</taxon>
        <taxon>Oligoflexia</taxon>
        <taxon>Silvanigrellales</taxon>
        <taxon>Silvanigrellaceae</taxon>
        <taxon>Silvanigrella</taxon>
    </lineage>
</organism>
<dbReference type="STRING" id="1915309.AXG55_08145"/>
<dbReference type="Proteomes" id="UP000184731">
    <property type="component" value="Chromosome"/>
</dbReference>